<evidence type="ECO:0000256" key="1">
    <source>
        <dbReference type="SAM" id="MobiDB-lite"/>
    </source>
</evidence>
<organism evidence="2">
    <name type="scientific">Tetraselmis sp. GSL018</name>
    <dbReference type="NCBI Taxonomy" id="582737"/>
    <lineage>
        <taxon>Eukaryota</taxon>
        <taxon>Viridiplantae</taxon>
        <taxon>Chlorophyta</taxon>
        <taxon>core chlorophytes</taxon>
        <taxon>Chlorodendrophyceae</taxon>
        <taxon>Chlorodendrales</taxon>
        <taxon>Chlorodendraceae</taxon>
        <taxon>Tetraselmis</taxon>
    </lineage>
</organism>
<proteinExistence type="predicted"/>
<protein>
    <submittedName>
        <fullName evidence="2">Uncharacterized protein</fullName>
    </submittedName>
</protein>
<dbReference type="AlphaFoldDB" id="A0A061QW70"/>
<feature type="non-terminal residue" evidence="2">
    <location>
        <position position="1"/>
    </location>
</feature>
<feature type="non-terminal residue" evidence="2">
    <location>
        <position position="86"/>
    </location>
</feature>
<reference evidence="2" key="1">
    <citation type="submission" date="2014-05" db="EMBL/GenBank/DDBJ databases">
        <title>The transcriptome of the halophilic microalga Tetraselmis sp. GSL018 isolated from the Great Salt Lake, Utah.</title>
        <authorList>
            <person name="Jinkerson R.E."/>
            <person name="D'Adamo S."/>
            <person name="Posewitz M.C."/>
        </authorList>
    </citation>
    <scope>NUCLEOTIDE SEQUENCE</scope>
    <source>
        <strain evidence="2">GSL018</strain>
    </source>
</reference>
<sequence length="86" mass="9745">KERVQNLESSGKEGRLERRIVGEEVGKTIGGMEQQQPQEARFVGATRKRKRRPSSKRFLSGGGNSETTYLREHSSGDLREPVPCFR</sequence>
<evidence type="ECO:0000313" key="2">
    <source>
        <dbReference type="EMBL" id="JAC62675.1"/>
    </source>
</evidence>
<feature type="region of interest" description="Disordered" evidence="1">
    <location>
        <begin position="42"/>
        <end position="86"/>
    </location>
</feature>
<accession>A0A061QW70</accession>
<feature type="compositionally biased region" description="Basic and acidic residues" evidence="1">
    <location>
        <begin position="69"/>
        <end position="80"/>
    </location>
</feature>
<dbReference type="EMBL" id="GBEZ01024301">
    <property type="protein sequence ID" value="JAC62675.1"/>
    <property type="molecule type" value="Transcribed_RNA"/>
</dbReference>
<feature type="compositionally biased region" description="Basic residues" evidence="1">
    <location>
        <begin position="46"/>
        <end position="55"/>
    </location>
</feature>
<gene>
    <name evidence="2" type="ORF">TSPGSL018_22650</name>
</gene>
<name>A0A061QW70_9CHLO</name>